<dbReference type="PROSITE" id="PS50404">
    <property type="entry name" value="GST_NTER"/>
    <property type="match status" value="1"/>
</dbReference>
<accession>A0A6A6YUV3</accession>
<dbReference type="Proteomes" id="UP000504636">
    <property type="component" value="Unplaced"/>
</dbReference>
<dbReference type="SUPFAM" id="SSF52833">
    <property type="entry name" value="Thioredoxin-like"/>
    <property type="match status" value="1"/>
</dbReference>
<evidence type="ECO:0000259" key="3">
    <source>
        <dbReference type="PROSITE" id="PS50404"/>
    </source>
</evidence>
<dbReference type="SUPFAM" id="SSF47616">
    <property type="entry name" value="GST C-terminal domain-like"/>
    <property type="match status" value="1"/>
</dbReference>
<evidence type="ECO:0000256" key="1">
    <source>
        <dbReference type="ARBA" id="ARBA00007409"/>
    </source>
</evidence>
<sequence>MPPITLWFLQASRCIRIAWLLEELHLDYDVKFFDRENGIAPQALKSGSGNPLGKAPTLQDGPLTIYESGAITRYLCEKYDKQARLIPHPAYEVDRIKVQQWIHASEATFILHALAISSARSTIPEPGKSNGALKEMEKKMSGNVQNDVDWLEAELGQSNGKFLLGKEVTAADIMMHISIVFILKRELGTQGRTWPKVEQWLKDCEATDSYKRAVQKTGHKV</sequence>
<evidence type="ECO:0000313" key="5">
    <source>
        <dbReference type="EMBL" id="KAF2811774.1"/>
    </source>
</evidence>
<dbReference type="InterPro" id="IPR010987">
    <property type="entry name" value="Glutathione-S-Trfase_C-like"/>
</dbReference>
<dbReference type="Gene3D" id="1.20.1050.10">
    <property type="match status" value="1"/>
</dbReference>
<dbReference type="PROSITE" id="PS50405">
    <property type="entry name" value="GST_CTER"/>
    <property type="match status" value="1"/>
</dbReference>
<protein>
    <submittedName>
        <fullName evidence="5 7">Glutathione S-transferase C-terminal-like protein</fullName>
    </submittedName>
</protein>
<proteinExistence type="inferred from homology"/>
<dbReference type="EMBL" id="MU003698">
    <property type="protein sequence ID" value="KAF2811774.1"/>
    <property type="molecule type" value="Genomic_DNA"/>
</dbReference>
<reference evidence="7" key="3">
    <citation type="submission" date="2025-04" db="UniProtKB">
        <authorList>
            <consortium name="RefSeq"/>
        </authorList>
    </citation>
    <scope>IDENTIFICATION</scope>
    <source>
        <strain evidence="7">CBS 304.34</strain>
    </source>
</reference>
<dbReference type="SFLD" id="SFLDS00019">
    <property type="entry name" value="Glutathione_Transferase_(cytos"/>
    <property type="match status" value="1"/>
</dbReference>
<comment type="similarity">
    <text evidence="1 2">Belongs to the GST superfamily.</text>
</comment>
<keyword evidence="6" id="KW-1185">Reference proteome</keyword>
<evidence type="ECO:0000313" key="7">
    <source>
        <dbReference type="RefSeq" id="XP_033578738.1"/>
    </source>
</evidence>
<keyword evidence="5" id="KW-0808">Transferase</keyword>
<dbReference type="InterPro" id="IPR036282">
    <property type="entry name" value="Glutathione-S-Trfase_C_sf"/>
</dbReference>
<dbReference type="Pfam" id="PF00043">
    <property type="entry name" value="GST_C"/>
    <property type="match status" value="1"/>
</dbReference>
<gene>
    <name evidence="5 7" type="ORF">BDZ99DRAFT_461764</name>
</gene>
<dbReference type="GO" id="GO:0016740">
    <property type="term" value="F:transferase activity"/>
    <property type="evidence" value="ECO:0007669"/>
    <property type="project" value="UniProtKB-KW"/>
</dbReference>
<organism evidence="5">
    <name type="scientific">Mytilinidion resinicola</name>
    <dbReference type="NCBI Taxonomy" id="574789"/>
    <lineage>
        <taxon>Eukaryota</taxon>
        <taxon>Fungi</taxon>
        <taxon>Dikarya</taxon>
        <taxon>Ascomycota</taxon>
        <taxon>Pezizomycotina</taxon>
        <taxon>Dothideomycetes</taxon>
        <taxon>Pleosporomycetidae</taxon>
        <taxon>Mytilinidiales</taxon>
        <taxon>Mytilinidiaceae</taxon>
        <taxon>Mytilinidion</taxon>
    </lineage>
</organism>
<dbReference type="AlphaFoldDB" id="A0A6A6YUV3"/>
<dbReference type="InterPro" id="IPR004045">
    <property type="entry name" value="Glutathione_S-Trfase_N"/>
</dbReference>
<feature type="domain" description="GST N-terminal" evidence="3">
    <location>
        <begin position="1"/>
        <end position="83"/>
    </location>
</feature>
<evidence type="ECO:0000256" key="2">
    <source>
        <dbReference type="RuleBase" id="RU003494"/>
    </source>
</evidence>
<dbReference type="InterPro" id="IPR004046">
    <property type="entry name" value="GST_C"/>
</dbReference>
<dbReference type="RefSeq" id="XP_033578738.1">
    <property type="nucleotide sequence ID" value="XM_033719694.1"/>
</dbReference>
<dbReference type="Gene3D" id="3.40.30.10">
    <property type="entry name" value="Glutaredoxin"/>
    <property type="match status" value="1"/>
</dbReference>
<dbReference type="PANTHER" id="PTHR44051:SF9">
    <property type="entry name" value="GLUTATHIONE S-TRANSFERASE 1"/>
    <property type="match status" value="1"/>
</dbReference>
<reference evidence="7" key="2">
    <citation type="submission" date="2020-04" db="EMBL/GenBank/DDBJ databases">
        <authorList>
            <consortium name="NCBI Genome Project"/>
        </authorList>
    </citation>
    <scope>NUCLEOTIDE SEQUENCE</scope>
    <source>
        <strain evidence="7">CBS 304.34</strain>
    </source>
</reference>
<dbReference type="OrthoDB" id="2309723at2759"/>
<dbReference type="PANTHER" id="PTHR44051">
    <property type="entry name" value="GLUTATHIONE S-TRANSFERASE-RELATED"/>
    <property type="match status" value="1"/>
</dbReference>
<dbReference type="InterPro" id="IPR036249">
    <property type="entry name" value="Thioredoxin-like_sf"/>
</dbReference>
<dbReference type="InterPro" id="IPR040079">
    <property type="entry name" value="Glutathione_S-Trfase"/>
</dbReference>
<dbReference type="GeneID" id="54460587"/>
<name>A0A6A6YUV3_9PEZI</name>
<reference evidence="5 7" key="1">
    <citation type="journal article" date="2020" name="Stud. Mycol.">
        <title>101 Dothideomycetes genomes: a test case for predicting lifestyles and emergence of pathogens.</title>
        <authorList>
            <person name="Haridas S."/>
            <person name="Albert R."/>
            <person name="Binder M."/>
            <person name="Bloem J."/>
            <person name="Labutti K."/>
            <person name="Salamov A."/>
            <person name="Andreopoulos B."/>
            <person name="Baker S."/>
            <person name="Barry K."/>
            <person name="Bills G."/>
            <person name="Bluhm B."/>
            <person name="Cannon C."/>
            <person name="Castanera R."/>
            <person name="Culley D."/>
            <person name="Daum C."/>
            <person name="Ezra D."/>
            <person name="Gonzalez J."/>
            <person name="Henrissat B."/>
            <person name="Kuo A."/>
            <person name="Liang C."/>
            <person name="Lipzen A."/>
            <person name="Lutzoni F."/>
            <person name="Magnuson J."/>
            <person name="Mondo S."/>
            <person name="Nolan M."/>
            <person name="Ohm R."/>
            <person name="Pangilinan J."/>
            <person name="Park H.-J."/>
            <person name="Ramirez L."/>
            <person name="Alfaro M."/>
            <person name="Sun H."/>
            <person name="Tritt A."/>
            <person name="Yoshinaga Y."/>
            <person name="Zwiers L.-H."/>
            <person name="Turgeon B."/>
            <person name="Goodwin S."/>
            <person name="Spatafora J."/>
            <person name="Crous P."/>
            <person name="Grigoriev I."/>
        </authorList>
    </citation>
    <scope>NUCLEOTIDE SEQUENCE</scope>
    <source>
        <strain evidence="5 7">CBS 304.34</strain>
    </source>
</reference>
<feature type="domain" description="GST C-terminal" evidence="4">
    <location>
        <begin position="91"/>
        <end position="221"/>
    </location>
</feature>
<dbReference type="Pfam" id="PF02798">
    <property type="entry name" value="GST_N"/>
    <property type="match status" value="1"/>
</dbReference>
<dbReference type="CDD" id="cd03046">
    <property type="entry name" value="GST_N_GTT1_like"/>
    <property type="match status" value="1"/>
</dbReference>
<dbReference type="SFLD" id="SFLDG00358">
    <property type="entry name" value="Main_(cytGST)"/>
    <property type="match status" value="1"/>
</dbReference>
<evidence type="ECO:0000313" key="6">
    <source>
        <dbReference type="Proteomes" id="UP000504636"/>
    </source>
</evidence>
<evidence type="ECO:0000259" key="4">
    <source>
        <dbReference type="PROSITE" id="PS50405"/>
    </source>
</evidence>